<dbReference type="InterPro" id="IPR016024">
    <property type="entry name" value="ARM-type_fold"/>
</dbReference>
<dbReference type="InterPro" id="IPR052616">
    <property type="entry name" value="SYO1-like"/>
</dbReference>
<protein>
    <recommendedName>
        <fullName evidence="3">SYO1-like TPR repeats domain-containing protein</fullName>
    </recommendedName>
</protein>
<feature type="region of interest" description="Disordered" evidence="2">
    <location>
        <begin position="1"/>
        <end position="23"/>
    </location>
</feature>
<evidence type="ECO:0000256" key="1">
    <source>
        <dbReference type="ARBA" id="ARBA00049983"/>
    </source>
</evidence>
<keyword evidence="5" id="KW-1185">Reference proteome</keyword>
<dbReference type="PANTHER" id="PTHR13347:SF1">
    <property type="entry name" value="HEAT REPEAT-CONTAINING PROTEIN 3"/>
    <property type="match status" value="1"/>
</dbReference>
<organism evidence="4 5">
    <name type="scientific">Phialemonium thermophilum</name>
    <dbReference type="NCBI Taxonomy" id="223376"/>
    <lineage>
        <taxon>Eukaryota</taxon>
        <taxon>Fungi</taxon>
        <taxon>Dikarya</taxon>
        <taxon>Ascomycota</taxon>
        <taxon>Pezizomycotina</taxon>
        <taxon>Sordariomycetes</taxon>
        <taxon>Sordariomycetidae</taxon>
        <taxon>Cephalothecales</taxon>
        <taxon>Cephalothecaceae</taxon>
        <taxon>Phialemonium</taxon>
    </lineage>
</organism>
<dbReference type="SUPFAM" id="SSF48371">
    <property type="entry name" value="ARM repeat"/>
    <property type="match status" value="1"/>
</dbReference>
<evidence type="ECO:0000313" key="5">
    <source>
        <dbReference type="Proteomes" id="UP001586593"/>
    </source>
</evidence>
<dbReference type="Pfam" id="PF25567">
    <property type="entry name" value="TPR_SYO1"/>
    <property type="match status" value="1"/>
</dbReference>
<feature type="region of interest" description="Disordered" evidence="2">
    <location>
        <begin position="327"/>
        <end position="410"/>
    </location>
</feature>
<accession>A0ABR3WHZ1</accession>
<feature type="compositionally biased region" description="Basic residues" evidence="2">
    <location>
        <begin position="1"/>
        <end position="11"/>
    </location>
</feature>
<evidence type="ECO:0000256" key="2">
    <source>
        <dbReference type="SAM" id="MobiDB-lite"/>
    </source>
</evidence>
<evidence type="ECO:0000259" key="3">
    <source>
        <dbReference type="Pfam" id="PF25567"/>
    </source>
</evidence>
<dbReference type="CDD" id="cd13394">
    <property type="entry name" value="Syo1_like"/>
    <property type="match status" value="1"/>
</dbReference>
<comment type="caution">
    <text evidence="4">The sequence shown here is derived from an EMBL/GenBank/DDBJ whole genome shotgun (WGS) entry which is preliminary data.</text>
</comment>
<reference evidence="4 5" key="1">
    <citation type="journal article" date="2024" name="Commun. Biol.">
        <title>Comparative genomic analysis of thermophilic fungi reveals convergent evolutionary adaptations and gene losses.</title>
        <authorList>
            <person name="Steindorff A.S."/>
            <person name="Aguilar-Pontes M.V."/>
            <person name="Robinson A.J."/>
            <person name="Andreopoulos B."/>
            <person name="LaButti K."/>
            <person name="Kuo A."/>
            <person name="Mondo S."/>
            <person name="Riley R."/>
            <person name="Otillar R."/>
            <person name="Haridas S."/>
            <person name="Lipzen A."/>
            <person name="Grimwood J."/>
            <person name="Schmutz J."/>
            <person name="Clum A."/>
            <person name="Reid I.D."/>
            <person name="Moisan M.C."/>
            <person name="Butler G."/>
            <person name="Nguyen T.T.M."/>
            <person name="Dewar K."/>
            <person name="Conant G."/>
            <person name="Drula E."/>
            <person name="Henrissat B."/>
            <person name="Hansel C."/>
            <person name="Singer S."/>
            <person name="Hutchinson M.I."/>
            <person name="de Vries R.P."/>
            <person name="Natvig D.O."/>
            <person name="Powell A.J."/>
            <person name="Tsang A."/>
            <person name="Grigoriev I.V."/>
        </authorList>
    </citation>
    <scope>NUCLEOTIDE SEQUENCE [LARGE SCALE GENOMIC DNA]</scope>
    <source>
        <strain evidence="4 5">ATCC 24622</strain>
    </source>
</reference>
<dbReference type="InterPro" id="IPR057990">
    <property type="entry name" value="TPR_SYO1"/>
</dbReference>
<dbReference type="PANTHER" id="PTHR13347">
    <property type="entry name" value="HEAT REPEAT-CONTAINING PROTEIN 3"/>
    <property type="match status" value="1"/>
</dbReference>
<feature type="domain" description="SYO1-like TPR repeats" evidence="3">
    <location>
        <begin position="439"/>
        <end position="677"/>
    </location>
</feature>
<feature type="compositionally biased region" description="Acidic residues" evidence="2">
    <location>
        <begin position="346"/>
        <end position="383"/>
    </location>
</feature>
<dbReference type="Proteomes" id="UP001586593">
    <property type="component" value="Unassembled WGS sequence"/>
</dbReference>
<evidence type="ECO:0000313" key="4">
    <source>
        <dbReference type="EMBL" id="KAL1862586.1"/>
    </source>
</evidence>
<dbReference type="InterPro" id="IPR011989">
    <property type="entry name" value="ARM-like"/>
</dbReference>
<dbReference type="EMBL" id="JAZHXJ010000394">
    <property type="protein sequence ID" value="KAL1862586.1"/>
    <property type="molecule type" value="Genomic_DNA"/>
</dbReference>
<sequence length="679" mass="73838">MGKSRRNRSRAQRSDPIAKPVKPLTDPELISIRESRILPIVKDLQSADPRSRTTAAGAIANIVQDAKCRKLLLREQIVHIVLTETLTDNSLESRVAGWEILRVLAQEEESDFCVHLHRLDILTAIEHAGKLVVDSVNATEPPFGKTPKAQQRAILDMAAALVSLLTALATARDETLEAIVRHRAVLRFLFVLATNELTPQDLVGEVLSCILTLSEDNTDFGQAAVDDRETRIYDLLLKLKDGLGLHAVLACGILHNIFVSLEWQDHRPGKDGACDALLVPAVTRVLSHLSQNQGASNGSSDTNPYEIMQLALEVVASIGTDLQDALEAASHGGRKSKNQGAQNGLEDGEAMDEDESQDEDEDDADGDDSEAEDDGDEDGGEDAETGRDDMDADMELVTGPDTEGPETADLDDAPTLKELIQKAVPQLVQFTQTPLESDEAIALQGHALAALNNIAWTISCLDFTGEENAGVYRIWAPAAKSIWSQTVTPILTSDTADVGLATSVTSLAWALARSLGGTTPLAGDEHRRFMALYQASGPLDQKEPPSKDAGDVTHDPLQSIGVKCIGVLGQLARDPAPLERNREIGIFLITVLTKLPETPAADAIEALNQMFDIYGDESFACEAVFWQDKFMQHLEEIAPRVKSMAKSIDKRKFGELRSKADEAVVNLGRFLRYKKKHAP</sequence>
<dbReference type="Gene3D" id="1.25.10.10">
    <property type="entry name" value="Leucine-rich Repeat Variant"/>
    <property type="match status" value="1"/>
</dbReference>
<proteinExistence type="inferred from homology"/>
<comment type="similarity">
    <text evidence="1">Belongs to the nuclear import and ribosome assembly adapter family.</text>
</comment>
<name>A0ABR3WHZ1_9PEZI</name>
<gene>
    <name evidence="4" type="ORF">VTK73DRAFT_6749</name>
</gene>